<protein>
    <submittedName>
        <fullName evidence="1">Uncharacterized protein</fullName>
    </submittedName>
</protein>
<proteinExistence type="predicted"/>
<gene>
    <name evidence="1" type="ORF">VF04_29095</name>
</gene>
<dbReference type="EMBL" id="LAHC01000098">
    <property type="protein sequence ID" value="PHJ91842.1"/>
    <property type="molecule type" value="Genomic_DNA"/>
</dbReference>
<reference evidence="1 2" key="1">
    <citation type="submission" date="2015-02" db="EMBL/GenBank/DDBJ databases">
        <title>Nostoc linckia genome annotation.</title>
        <authorList>
            <person name="Zhou Z."/>
        </authorList>
    </citation>
    <scope>NUCLEOTIDE SEQUENCE [LARGE SCALE GENOMIC DNA]</scope>
    <source>
        <strain evidence="2">z7</strain>
    </source>
</reference>
<name>A0ABX4KH98_NOSLI</name>
<organism evidence="1 2">
    <name type="scientific">Nostoc linckia z7</name>
    <dbReference type="NCBI Taxonomy" id="1628745"/>
    <lineage>
        <taxon>Bacteria</taxon>
        <taxon>Bacillati</taxon>
        <taxon>Cyanobacteriota</taxon>
        <taxon>Cyanophyceae</taxon>
        <taxon>Nostocales</taxon>
        <taxon>Nostocaceae</taxon>
        <taxon>Nostoc</taxon>
    </lineage>
</organism>
<accession>A0ABX4KH98</accession>
<dbReference type="Proteomes" id="UP000222523">
    <property type="component" value="Unassembled WGS sequence"/>
</dbReference>
<comment type="caution">
    <text evidence="1">The sequence shown here is derived from an EMBL/GenBank/DDBJ whole genome shotgun (WGS) entry which is preliminary data.</text>
</comment>
<evidence type="ECO:0000313" key="2">
    <source>
        <dbReference type="Proteomes" id="UP000222523"/>
    </source>
</evidence>
<sequence length="62" mass="6900">MLVKAISQQLQYYYESHIAAMSVIPRITAILSAMVVCVRKVELLVVEFPGTVQKSVILPPVQ</sequence>
<keyword evidence="2" id="KW-1185">Reference proteome</keyword>
<evidence type="ECO:0000313" key="1">
    <source>
        <dbReference type="EMBL" id="PHJ91842.1"/>
    </source>
</evidence>